<sequence>MKSTGIRALVYGHADMNLIDGSAVWVQSATQVFSGAGCDVTLLLKARVTTERLLEPLLANERVTIRRPWEERLVSGRGDKDSMTPGEAAAVIRQLDKENSYDLIIVRGLQITKALVAEGRYAGRLWPYLTDIAQTFDTMNQDDIDDLRQIVEASRLLLCQTDELRSFLETNVPEACGRTTWFPPVVPERGFELPVQRRSPEDPFRLVYMGKYAPDWLTLEMTRLPARLAERGHSVEVHMIGDKIHRPPGNPEYEQVMHDALANTPGVVWHGGVSRSKAWQLAATCDVGLSWRHERLDESLELSTKLLEYGQLGLPVVLNRNPMHEVLLGPDYPMFADKTDVVDVLDAALRDESLRRDAAQRCGATVEPHMLGRAIERTKAVLSEAFPVVPELASRRRPLRVLVASHDFKFFTRLQEHLSALPGVELKIDRWTALNEHDEKQSERLNKWADVVICEWLGPNAAWYSKNKRPGQRLIVRLHRFEVYRRYPRNVVISAVDQVVCVSPHYAAITRERTGWPAEKIVVIPNWVDLGQLDRPKLTDSEYTLGFIGIAPMARKRLGLALDVLANLRQRDQRFQLAIKTKMTWGYPWIWAEEVEKQLTTEALRRIHHDEALRGAVVFDPFGPDVGSFLRRVGYVLSTSDDESFHLAPAEGMASGAVPAILNWPGSDTIYSSRWIHESVEDMAQSIWDTTASGEWHKIGQEAQDEVRAAFSLPVVGAQWASILTRNLQQSPTTLAVGAPVRATPQR</sequence>
<dbReference type="PANTHER" id="PTHR12526:SF627">
    <property type="entry name" value="D-RHAMNOSYLTRANSFERASE WBPZ"/>
    <property type="match status" value="1"/>
</dbReference>
<name>A0ABW1KSK8_9ACTN</name>
<accession>A0ABW1KSK8</accession>
<dbReference type="GO" id="GO:0016757">
    <property type="term" value="F:glycosyltransferase activity"/>
    <property type="evidence" value="ECO:0007669"/>
    <property type="project" value="UniProtKB-KW"/>
</dbReference>
<dbReference type="Gene3D" id="3.40.50.2000">
    <property type="entry name" value="Glycogen Phosphorylase B"/>
    <property type="match status" value="3"/>
</dbReference>
<evidence type="ECO:0000259" key="3">
    <source>
        <dbReference type="Pfam" id="PF13439"/>
    </source>
</evidence>
<evidence type="ECO:0000256" key="1">
    <source>
        <dbReference type="ARBA" id="ARBA00022676"/>
    </source>
</evidence>
<evidence type="ECO:0000313" key="5">
    <source>
        <dbReference type="Proteomes" id="UP001596203"/>
    </source>
</evidence>
<gene>
    <name evidence="4" type="ORF">ACFP2T_47090</name>
</gene>
<reference evidence="5" key="1">
    <citation type="journal article" date="2019" name="Int. J. Syst. Evol. Microbiol.">
        <title>The Global Catalogue of Microorganisms (GCM) 10K type strain sequencing project: providing services to taxonomists for standard genome sequencing and annotation.</title>
        <authorList>
            <consortium name="The Broad Institute Genomics Platform"/>
            <consortium name="The Broad Institute Genome Sequencing Center for Infectious Disease"/>
            <person name="Wu L."/>
            <person name="Ma J."/>
        </authorList>
    </citation>
    <scope>NUCLEOTIDE SEQUENCE [LARGE SCALE GENOMIC DNA]</scope>
    <source>
        <strain evidence="5">ZS-35-S2</strain>
    </source>
</reference>
<dbReference type="SUPFAM" id="SSF53756">
    <property type="entry name" value="UDP-Glycosyltransferase/glycogen phosphorylase"/>
    <property type="match status" value="2"/>
</dbReference>
<dbReference type="PANTHER" id="PTHR12526">
    <property type="entry name" value="GLYCOSYLTRANSFERASE"/>
    <property type="match status" value="1"/>
</dbReference>
<protein>
    <submittedName>
        <fullName evidence="4">Glycosyltransferase</fullName>
        <ecNumber evidence="4">2.4.-.-</ecNumber>
    </submittedName>
</protein>
<organism evidence="4 5">
    <name type="scientific">Plantactinospora solaniradicis</name>
    <dbReference type="NCBI Taxonomy" id="1723736"/>
    <lineage>
        <taxon>Bacteria</taxon>
        <taxon>Bacillati</taxon>
        <taxon>Actinomycetota</taxon>
        <taxon>Actinomycetes</taxon>
        <taxon>Micromonosporales</taxon>
        <taxon>Micromonosporaceae</taxon>
        <taxon>Plantactinospora</taxon>
    </lineage>
</organism>
<comment type="caution">
    <text evidence="4">The sequence shown here is derived from an EMBL/GenBank/DDBJ whole genome shotgun (WGS) entry which is preliminary data.</text>
</comment>
<dbReference type="Pfam" id="PF13439">
    <property type="entry name" value="Glyco_transf_4"/>
    <property type="match status" value="1"/>
</dbReference>
<evidence type="ECO:0000256" key="2">
    <source>
        <dbReference type="ARBA" id="ARBA00022679"/>
    </source>
</evidence>
<keyword evidence="2 4" id="KW-0808">Transferase</keyword>
<evidence type="ECO:0000313" key="4">
    <source>
        <dbReference type="EMBL" id="MFC6023707.1"/>
    </source>
</evidence>
<proteinExistence type="predicted"/>
<dbReference type="EMBL" id="JBHSPR010000105">
    <property type="protein sequence ID" value="MFC6023707.1"/>
    <property type="molecule type" value="Genomic_DNA"/>
</dbReference>
<keyword evidence="5" id="KW-1185">Reference proteome</keyword>
<keyword evidence="1 4" id="KW-0328">Glycosyltransferase</keyword>
<dbReference type="EC" id="2.4.-.-" evidence="4"/>
<dbReference type="InterPro" id="IPR028098">
    <property type="entry name" value="Glyco_trans_4-like_N"/>
</dbReference>
<dbReference type="RefSeq" id="WP_377434371.1">
    <property type="nucleotide sequence ID" value="NZ_JBHSPR010000105.1"/>
</dbReference>
<feature type="domain" description="Glycosyltransferase subfamily 4-like N-terminal" evidence="3">
    <location>
        <begin position="448"/>
        <end position="530"/>
    </location>
</feature>
<dbReference type="Proteomes" id="UP001596203">
    <property type="component" value="Unassembled WGS sequence"/>
</dbReference>